<dbReference type="Gene3D" id="1.10.10.10">
    <property type="entry name" value="Winged helix-like DNA-binding domain superfamily/Winged helix DNA-binding domain"/>
    <property type="match status" value="1"/>
</dbReference>
<comment type="caution">
    <text evidence="5">The sequence shown here is derived from an EMBL/GenBank/DDBJ whole genome shotgun (WGS) entry which is preliminary data.</text>
</comment>
<dbReference type="Gene3D" id="1.20.120.530">
    <property type="entry name" value="GntR ligand-binding domain-like"/>
    <property type="match status" value="1"/>
</dbReference>
<dbReference type="AlphaFoldDB" id="A0A7W6PCY0"/>
<keyword evidence="2 5" id="KW-0238">DNA-binding</keyword>
<keyword evidence="3" id="KW-0804">Transcription</keyword>
<dbReference type="InterPro" id="IPR008920">
    <property type="entry name" value="TF_FadR/GntR_C"/>
</dbReference>
<evidence type="ECO:0000313" key="6">
    <source>
        <dbReference type="Proteomes" id="UP000530571"/>
    </source>
</evidence>
<evidence type="ECO:0000259" key="4">
    <source>
        <dbReference type="PROSITE" id="PS50949"/>
    </source>
</evidence>
<dbReference type="SMART" id="SM00345">
    <property type="entry name" value="HTH_GNTR"/>
    <property type="match status" value="1"/>
</dbReference>
<keyword evidence="6" id="KW-1185">Reference proteome</keyword>
<organism evidence="5 6">
    <name type="scientific">Martelella radicis</name>
    <dbReference type="NCBI Taxonomy" id="1397476"/>
    <lineage>
        <taxon>Bacteria</taxon>
        <taxon>Pseudomonadati</taxon>
        <taxon>Pseudomonadota</taxon>
        <taxon>Alphaproteobacteria</taxon>
        <taxon>Hyphomicrobiales</taxon>
        <taxon>Aurantimonadaceae</taxon>
        <taxon>Martelella</taxon>
    </lineage>
</organism>
<gene>
    <name evidence="5" type="ORF">GGR30_004149</name>
</gene>
<sequence>MTDEKSAGTPLAPLHVDAHMNLRDHVHQSLRMAIISGRFEKGVRLNERRLAEDLGVSTTPVKEALRQLAAEGLIEVRPRRGLIVCFDRAFAEEMILARAALESTIAALAAARITEAQKEDLRAIIADMEKATKGADADFLVELNTVFHNAIHDASRSVHMTHLVDLQMFYDKSARRVIHDDETERGRALKEHRQIAAAIIDGDPERAEQAMREHVRRSGEHYMKAVFPQNKQKE</sequence>
<dbReference type="GO" id="GO:0003700">
    <property type="term" value="F:DNA-binding transcription factor activity"/>
    <property type="evidence" value="ECO:0007669"/>
    <property type="project" value="InterPro"/>
</dbReference>
<evidence type="ECO:0000313" key="5">
    <source>
        <dbReference type="EMBL" id="MBB4124194.1"/>
    </source>
</evidence>
<dbReference type="SMART" id="SM00895">
    <property type="entry name" value="FCD"/>
    <property type="match status" value="1"/>
</dbReference>
<reference evidence="5 6" key="1">
    <citation type="submission" date="2020-08" db="EMBL/GenBank/DDBJ databases">
        <title>Genomic Encyclopedia of Type Strains, Phase IV (KMG-IV): sequencing the most valuable type-strain genomes for metagenomic binning, comparative biology and taxonomic classification.</title>
        <authorList>
            <person name="Goeker M."/>
        </authorList>
    </citation>
    <scope>NUCLEOTIDE SEQUENCE [LARGE SCALE GENOMIC DNA]</scope>
    <source>
        <strain evidence="5 6">DSM 28101</strain>
    </source>
</reference>
<dbReference type="InterPro" id="IPR036390">
    <property type="entry name" value="WH_DNA-bd_sf"/>
</dbReference>
<dbReference type="RefSeq" id="WP_343066527.1">
    <property type="nucleotide sequence ID" value="NZ_JACIDZ010000018.1"/>
</dbReference>
<feature type="domain" description="HTH gntR-type" evidence="4">
    <location>
        <begin position="20"/>
        <end position="87"/>
    </location>
</feature>
<dbReference type="InterPro" id="IPR000524">
    <property type="entry name" value="Tscrpt_reg_HTH_GntR"/>
</dbReference>
<dbReference type="PANTHER" id="PTHR43537:SF24">
    <property type="entry name" value="GLUCONATE OPERON TRANSCRIPTIONAL REPRESSOR"/>
    <property type="match status" value="1"/>
</dbReference>
<evidence type="ECO:0000256" key="1">
    <source>
        <dbReference type="ARBA" id="ARBA00023015"/>
    </source>
</evidence>
<protein>
    <submittedName>
        <fullName evidence="5">DNA-binding GntR family transcriptional regulator</fullName>
    </submittedName>
</protein>
<dbReference type="Pfam" id="PF07729">
    <property type="entry name" value="FCD"/>
    <property type="match status" value="1"/>
</dbReference>
<evidence type="ECO:0000256" key="2">
    <source>
        <dbReference type="ARBA" id="ARBA00023125"/>
    </source>
</evidence>
<dbReference type="PANTHER" id="PTHR43537">
    <property type="entry name" value="TRANSCRIPTIONAL REGULATOR, GNTR FAMILY"/>
    <property type="match status" value="1"/>
</dbReference>
<dbReference type="SUPFAM" id="SSF46785">
    <property type="entry name" value="Winged helix' DNA-binding domain"/>
    <property type="match status" value="1"/>
</dbReference>
<keyword evidence="1" id="KW-0805">Transcription regulation</keyword>
<dbReference type="InterPro" id="IPR036388">
    <property type="entry name" value="WH-like_DNA-bd_sf"/>
</dbReference>
<dbReference type="PROSITE" id="PS50949">
    <property type="entry name" value="HTH_GNTR"/>
    <property type="match status" value="1"/>
</dbReference>
<dbReference type="InterPro" id="IPR011711">
    <property type="entry name" value="GntR_C"/>
</dbReference>
<dbReference type="CDD" id="cd07377">
    <property type="entry name" value="WHTH_GntR"/>
    <property type="match status" value="1"/>
</dbReference>
<evidence type="ECO:0000256" key="3">
    <source>
        <dbReference type="ARBA" id="ARBA00023163"/>
    </source>
</evidence>
<dbReference type="Proteomes" id="UP000530571">
    <property type="component" value="Unassembled WGS sequence"/>
</dbReference>
<dbReference type="EMBL" id="JACIDZ010000018">
    <property type="protein sequence ID" value="MBB4124194.1"/>
    <property type="molecule type" value="Genomic_DNA"/>
</dbReference>
<dbReference type="GO" id="GO:0003677">
    <property type="term" value="F:DNA binding"/>
    <property type="evidence" value="ECO:0007669"/>
    <property type="project" value="UniProtKB-KW"/>
</dbReference>
<accession>A0A7W6PCY0</accession>
<dbReference type="Pfam" id="PF00392">
    <property type="entry name" value="GntR"/>
    <property type="match status" value="1"/>
</dbReference>
<proteinExistence type="predicted"/>
<dbReference type="PRINTS" id="PR00035">
    <property type="entry name" value="HTHGNTR"/>
</dbReference>
<dbReference type="SUPFAM" id="SSF48008">
    <property type="entry name" value="GntR ligand-binding domain-like"/>
    <property type="match status" value="1"/>
</dbReference>
<name>A0A7W6PCY0_9HYPH</name>